<evidence type="ECO:0000313" key="2">
    <source>
        <dbReference type="EMBL" id="MBI6882879.1"/>
    </source>
</evidence>
<dbReference type="AlphaFoldDB" id="A0A8I1JIT4"/>
<feature type="transmembrane region" description="Helical" evidence="1">
    <location>
        <begin position="156"/>
        <end position="173"/>
    </location>
</feature>
<feature type="transmembrane region" description="Helical" evidence="1">
    <location>
        <begin position="61"/>
        <end position="79"/>
    </location>
</feature>
<evidence type="ECO:0000313" key="3">
    <source>
        <dbReference type="Proteomes" id="UP000637061"/>
    </source>
</evidence>
<dbReference type="RefSeq" id="WP_198746503.1">
    <property type="nucleotide sequence ID" value="NZ_JAEHTE010000002.1"/>
</dbReference>
<feature type="transmembrane region" description="Helical" evidence="1">
    <location>
        <begin position="132"/>
        <end position="150"/>
    </location>
</feature>
<accession>A0A8I1JIT4</accession>
<dbReference type="EMBL" id="JAEHTE010000002">
    <property type="protein sequence ID" value="MBI6882879.1"/>
    <property type="molecule type" value="Genomic_DNA"/>
</dbReference>
<keyword evidence="1" id="KW-0812">Transmembrane</keyword>
<feature type="transmembrane region" description="Helical" evidence="1">
    <location>
        <begin position="38"/>
        <end position="56"/>
    </location>
</feature>
<protein>
    <submittedName>
        <fullName evidence="2">Uncharacterized protein</fullName>
    </submittedName>
</protein>
<keyword evidence="1" id="KW-1133">Transmembrane helix</keyword>
<sequence>MISLPQHPVHYVFGMTSHAPLAIKAWIQEDFTLKSRFFLWYVAFFFWIGSLGGGFLGGATMAGIIVLATFVMAFPSAVFDPSDSKFIPSISNAFFNGILSFHGFLITYFVIYNVVSIAAFTTGHWTLATSNALMATSGGLMVGFSVQQIVATNSRVPWFSVPIISIGIAYGIFKTMMPAA</sequence>
<proteinExistence type="predicted"/>
<comment type="caution">
    <text evidence="2">The sequence shown here is derived from an EMBL/GenBank/DDBJ whole genome shotgun (WGS) entry which is preliminary data.</text>
</comment>
<reference evidence="2" key="1">
    <citation type="submission" date="2020-12" db="EMBL/GenBank/DDBJ databases">
        <title>Enhanced detection system for hospital associated transmission using whole genome sequencing surveillance.</title>
        <authorList>
            <person name="Harrison L.H."/>
            <person name="Van Tyne D."/>
            <person name="Marsh J.W."/>
            <person name="Griffith M.P."/>
            <person name="Snyder D.J."/>
            <person name="Cooper V.S."/>
            <person name="Mustapha M."/>
        </authorList>
    </citation>
    <scope>NUCLEOTIDE SEQUENCE</scope>
    <source>
        <strain evidence="2">PSB00042</strain>
    </source>
</reference>
<feature type="transmembrane region" description="Helical" evidence="1">
    <location>
        <begin position="99"/>
        <end position="120"/>
    </location>
</feature>
<dbReference type="Proteomes" id="UP000637061">
    <property type="component" value="Unassembled WGS sequence"/>
</dbReference>
<keyword evidence="1" id="KW-0472">Membrane</keyword>
<name>A0A8I1JIT4_PSEPU</name>
<organism evidence="2 3">
    <name type="scientific">Pseudomonas putida</name>
    <name type="common">Arthrobacter siderocapsulatus</name>
    <dbReference type="NCBI Taxonomy" id="303"/>
    <lineage>
        <taxon>Bacteria</taxon>
        <taxon>Pseudomonadati</taxon>
        <taxon>Pseudomonadota</taxon>
        <taxon>Gammaproteobacteria</taxon>
        <taxon>Pseudomonadales</taxon>
        <taxon>Pseudomonadaceae</taxon>
        <taxon>Pseudomonas</taxon>
    </lineage>
</organism>
<gene>
    <name evidence="2" type="ORF">JEU22_03055</name>
</gene>
<evidence type="ECO:0000256" key="1">
    <source>
        <dbReference type="SAM" id="Phobius"/>
    </source>
</evidence>